<name>A0AAV6XPF9_9LAMI</name>
<keyword evidence="5" id="KW-1133">Transmembrane helix</keyword>
<dbReference type="Proteomes" id="UP000826271">
    <property type="component" value="Unassembled WGS sequence"/>
</dbReference>
<comment type="function">
    <text evidence="4">Dirigent proteins impart stereoselectivity on the phenoxy radical-coupling reaction, yielding optically active lignans from two molecules of coniferyl alcohol in the biosynthesis of lignans, flavonolignans, and alkaloids and thus plays a central role in plant secondary metabolism.</text>
</comment>
<proteinExistence type="inferred from homology"/>
<comment type="similarity">
    <text evidence="1 4">Belongs to the plant dirigent protein family.</text>
</comment>
<reference evidence="6" key="1">
    <citation type="submission" date="2019-10" db="EMBL/GenBank/DDBJ databases">
        <authorList>
            <person name="Zhang R."/>
            <person name="Pan Y."/>
            <person name="Wang J."/>
            <person name="Ma R."/>
            <person name="Yu S."/>
        </authorList>
    </citation>
    <scope>NUCLEOTIDE SEQUENCE</scope>
    <source>
        <strain evidence="6">LA-IB0</strain>
        <tissue evidence="6">Leaf</tissue>
    </source>
</reference>
<keyword evidence="4" id="KW-0052">Apoplast</keyword>
<evidence type="ECO:0000256" key="1">
    <source>
        <dbReference type="ARBA" id="ARBA00010746"/>
    </source>
</evidence>
<dbReference type="Pfam" id="PF03018">
    <property type="entry name" value="Dirigent"/>
    <property type="match status" value="1"/>
</dbReference>
<comment type="caution">
    <text evidence="6">The sequence shown here is derived from an EMBL/GenBank/DDBJ whole genome shotgun (WGS) entry which is preliminary data.</text>
</comment>
<evidence type="ECO:0000256" key="3">
    <source>
        <dbReference type="ARBA" id="ARBA00022525"/>
    </source>
</evidence>
<keyword evidence="7" id="KW-1185">Reference proteome</keyword>
<evidence type="ECO:0000256" key="2">
    <source>
        <dbReference type="ARBA" id="ARBA00011738"/>
    </source>
</evidence>
<evidence type="ECO:0000256" key="5">
    <source>
        <dbReference type="SAM" id="Phobius"/>
    </source>
</evidence>
<keyword evidence="3 4" id="KW-0964">Secreted</keyword>
<dbReference type="PANTHER" id="PTHR21495">
    <property type="entry name" value="NUCLEOPORIN-RELATED"/>
    <property type="match status" value="1"/>
</dbReference>
<protein>
    <recommendedName>
        <fullName evidence="4">Dirigent protein</fullName>
    </recommendedName>
</protein>
<dbReference type="InterPro" id="IPR004265">
    <property type="entry name" value="Dirigent"/>
</dbReference>
<feature type="transmembrane region" description="Helical" evidence="5">
    <location>
        <begin position="6"/>
        <end position="23"/>
    </location>
</feature>
<dbReference type="EMBL" id="WHWC01000006">
    <property type="protein sequence ID" value="KAG8381008.1"/>
    <property type="molecule type" value="Genomic_DNA"/>
</dbReference>
<keyword evidence="5" id="KW-0812">Transmembrane</keyword>
<organism evidence="6 7">
    <name type="scientific">Buddleja alternifolia</name>
    <dbReference type="NCBI Taxonomy" id="168488"/>
    <lineage>
        <taxon>Eukaryota</taxon>
        <taxon>Viridiplantae</taxon>
        <taxon>Streptophyta</taxon>
        <taxon>Embryophyta</taxon>
        <taxon>Tracheophyta</taxon>
        <taxon>Spermatophyta</taxon>
        <taxon>Magnoliopsida</taxon>
        <taxon>eudicotyledons</taxon>
        <taxon>Gunneridae</taxon>
        <taxon>Pentapetalae</taxon>
        <taxon>asterids</taxon>
        <taxon>lamiids</taxon>
        <taxon>Lamiales</taxon>
        <taxon>Scrophulariaceae</taxon>
        <taxon>Buddlejeae</taxon>
        <taxon>Buddleja</taxon>
    </lineage>
</organism>
<accession>A0AAV6XPF9</accession>
<evidence type="ECO:0000313" key="6">
    <source>
        <dbReference type="EMBL" id="KAG8381008.1"/>
    </source>
</evidence>
<gene>
    <name evidence="6" type="ORF">BUALT_Bualt06G0076100</name>
</gene>
<dbReference type="AlphaFoldDB" id="A0AAV6XPF9"/>
<sequence length="201" mass="22284">MGNFGIMFMLIYSMIITIAGVYANDNAILMPSSYEKPELTVEEWFQRLDQAKETKTKLHFYLQDALRGDNPTVWEVAESKITSTSPTSFGQVLVIDDLLISGPEADSEIVGRAQGIVGLADLHNVALHESVNIVFTEGKYKGSAITILGRNPLFDKVRELPIIGGTGAFRMARGIVVTNTHTEDPVVSVYEYTLYVYHYSS</sequence>
<dbReference type="GO" id="GO:0048046">
    <property type="term" value="C:apoplast"/>
    <property type="evidence" value="ECO:0007669"/>
    <property type="project" value="UniProtKB-SubCell"/>
</dbReference>
<evidence type="ECO:0000313" key="7">
    <source>
        <dbReference type="Proteomes" id="UP000826271"/>
    </source>
</evidence>
<dbReference type="Gene3D" id="2.40.480.10">
    <property type="entry name" value="Allene oxide cyclase-like"/>
    <property type="match status" value="1"/>
</dbReference>
<dbReference type="GO" id="GO:0009699">
    <property type="term" value="P:phenylpropanoid biosynthetic process"/>
    <property type="evidence" value="ECO:0007669"/>
    <property type="project" value="UniProtKB-ARBA"/>
</dbReference>
<dbReference type="InterPro" id="IPR044859">
    <property type="entry name" value="Allene_oxi_cyc_Dirigent"/>
</dbReference>
<comment type="subcellular location">
    <subcellularLocation>
        <location evidence="4">Secreted</location>
        <location evidence="4">Extracellular space</location>
        <location evidence="4">Apoplast</location>
    </subcellularLocation>
</comment>
<evidence type="ECO:0000256" key="4">
    <source>
        <dbReference type="RuleBase" id="RU363099"/>
    </source>
</evidence>
<comment type="subunit">
    <text evidence="2 4">Homodimer.</text>
</comment>
<keyword evidence="5" id="KW-0472">Membrane</keyword>